<feature type="region of interest" description="Disordered" evidence="2">
    <location>
        <begin position="216"/>
        <end position="269"/>
    </location>
</feature>
<keyword evidence="5" id="KW-1185">Reference proteome</keyword>
<dbReference type="EMBL" id="LSRX01000083">
    <property type="protein sequence ID" value="OLQ10140.1"/>
    <property type="molecule type" value="Genomic_DNA"/>
</dbReference>
<keyword evidence="1" id="KW-0862">Zinc</keyword>
<dbReference type="GO" id="GO:0003676">
    <property type="term" value="F:nucleic acid binding"/>
    <property type="evidence" value="ECO:0007669"/>
    <property type="project" value="InterPro"/>
</dbReference>
<evidence type="ECO:0000313" key="5">
    <source>
        <dbReference type="Proteomes" id="UP000186817"/>
    </source>
</evidence>
<dbReference type="Gene3D" id="4.10.60.10">
    <property type="entry name" value="Zinc finger, CCHC-type"/>
    <property type="match status" value="1"/>
</dbReference>
<sequence>MSELLSPSGYDLVLTAVMTKYRPYLDIAGPASVDKFFYSGDRSKGESFSNFIATKEIARQELETNLGERLNDKVAGRILLRQAHLSDLQRELISLRDQSTLMGFDEVANMLRPLDRPEMIAQAANAELGASSAKHYPVIYHDQVDNRFQNPGDEEQVGDESEEEETYEEDEEIPAEGEDLQIYFEDRTYDEEESTYLAAYHSAYADVRRDLKDRRKERGFIKHNKAPPQRPRSATRSSSKGQGRGRSFRSRSNNHPQRKGGPKMVKGSLEDLQSRTKCYNCQELGHYARDCPLKGGSGGKGTPADRKVNFIVSRGPGGGQVFMTKGSTPWAHLEDRQRVDASGCRRTISVFAGIQVRGYEAIVDTAAEDAVIGVTAMDALRLELNKLGLQPQSVPQKGAEVPCAGIGGEAQLESVQDVPIAVAGVHALLRFHVLRDGQFTTPPLLPISFLEAIGANIDLPSEQLSTPAGHSTSMTRLPSGHRTVPILDFQGRAWTLPTQLRVAGRDPFQTSSSTSSWMASSTTTSQPSPSASTRSTTTLAQSPPSSTGHNNFLGEYVYDSALRPSPTTSTLVAFRAGEEIEAKALQFLQESRWSMQDMEDLLQLLRPMRRDHFRNILGKPLQEEAFSAVFGAYAHGSFVGITKATTKYPQLVKYINCWVRQHVPEASFSSVSIGANVRAPLHRDVSNDVCSKNITVSFGRHKGGALWIQDNESSSPLGRSKTVKGPQGQELIGSLVRTKFRMSRIHDMLNMT</sequence>
<dbReference type="SMART" id="SM00343">
    <property type="entry name" value="ZnF_C2HC"/>
    <property type="match status" value="1"/>
</dbReference>
<feature type="compositionally biased region" description="Acidic residues" evidence="2">
    <location>
        <begin position="152"/>
        <end position="179"/>
    </location>
</feature>
<proteinExistence type="predicted"/>
<gene>
    <name evidence="4" type="ORF">AK812_SmicGene6194</name>
</gene>
<evidence type="ECO:0000259" key="3">
    <source>
        <dbReference type="PROSITE" id="PS50158"/>
    </source>
</evidence>
<organism evidence="4 5">
    <name type="scientific">Symbiodinium microadriaticum</name>
    <name type="common">Dinoflagellate</name>
    <name type="synonym">Zooxanthella microadriatica</name>
    <dbReference type="NCBI Taxonomy" id="2951"/>
    <lineage>
        <taxon>Eukaryota</taxon>
        <taxon>Sar</taxon>
        <taxon>Alveolata</taxon>
        <taxon>Dinophyceae</taxon>
        <taxon>Suessiales</taxon>
        <taxon>Symbiodiniaceae</taxon>
        <taxon>Symbiodinium</taxon>
    </lineage>
</organism>
<dbReference type="AlphaFoldDB" id="A0A1Q9ERT2"/>
<dbReference type="Gene3D" id="2.40.70.10">
    <property type="entry name" value="Acid Proteases"/>
    <property type="match status" value="1"/>
</dbReference>
<dbReference type="Pfam" id="PF00098">
    <property type="entry name" value="zf-CCHC"/>
    <property type="match status" value="1"/>
</dbReference>
<feature type="compositionally biased region" description="Low complexity" evidence="2">
    <location>
        <begin position="510"/>
        <end position="542"/>
    </location>
</feature>
<keyword evidence="1" id="KW-0863">Zinc-finger</keyword>
<dbReference type="OrthoDB" id="448437at2759"/>
<feature type="region of interest" description="Disordered" evidence="2">
    <location>
        <begin position="146"/>
        <end position="179"/>
    </location>
</feature>
<keyword evidence="1" id="KW-0479">Metal-binding</keyword>
<evidence type="ECO:0000256" key="1">
    <source>
        <dbReference type="PROSITE-ProRule" id="PRU00047"/>
    </source>
</evidence>
<dbReference type="Proteomes" id="UP000186817">
    <property type="component" value="Unassembled WGS sequence"/>
</dbReference>
<evidence type="ECO:0000256" key="2">
    <source>
        <dbReference type="SAM" id="MobiDB-lite"/>
    </source>
</evidence>
<reference evidence="4 5" key="1">
    <citation type="submission" date="2016-02" db="EMBL/GenBank/DDBJ databases">
        <title>Genome analysis of coral dinoflagellate symbionts highlights evolutionary adaptations to a symbiotic lifestyle.</title>
        <authorList>
            <person name="Aranda M."/>
            <person name="Li Y."/>
            <person name="Liew Y.J."/>
            <person name="Baumgarten S."/>
            <person name="Simakov O."/>
            <person name="Wilson M."/>
            <person name="Piel J."/>
            <person name="Ashoor H."/>
            <person name="Bougouffa S."/>
            <person name="Bajic V.B."/>
            <person name="Ryu T."/>
            <person name="Ravasi T."/>
            <person name="Bayer T."/>
            <person name="Micklem G."/>
            <person name="Kim H."/>
            <person name="Bhak J."/>
            <person name="Lajeunesse T.C."/>
            <person name="Voolstra C.R."/>
        </authorList>
    </citation>
    <scope>NUCLEOTIDE SEQUENCE [LARGE SCALE GENOMIC DNA]</scope>
    <source>
        <strain evidence="4 5">CCMP2467</strain>
    </source>
</reference>
<comment type="caution">
    <text evidence="4">The sequence shown here is derived from an EMBL/GenBank/DDBJ whole genome shotgun (WGS) entry which is preliminary data.</text>
</comment>
<feature type="region of interest" description="Disordered" evidence="2">
    <location>
        <begin position="506"/>
        <end position="550"/>
    </location>
</feature>
<dbReference type="GO" id="GO:0008270">
    <property type="term" value="F:zinc ion binding"/>
    <property type="evidence" value="ECO:0007669"/>
    <property type="project" value="UniProtKB-KW"/>
</dbReference>
<protein>
    <recommendedName>
        <fullName evidence="3">CCHC-type domain-containing protein</fullName>
    </recommendedName>
</protein>
<evidence type="ECO:0000313" key="4">
    <source>
        <dbReference type="EMBL" id="OLQ10140.1"/>
    </source>
</evidence>
<dbReference type="SUPFAM" id="SSF57756">
    <property type="entry name" value="Retrovirus zinc finger-like domains"/>
    <property type="match status" value="1"/>
</dbReference>
<dbReference type="InterPro" id="IPR001878">
    <property type="entry name" value="Znf_CCHC"/>
</dbReference>
<dbReference type="InterPro" id="IPR036875">
    <property type="entry name" value="Znf_CCHC_sf"/>
</dbReference>
<accession>A0A1Q9ERT2</accession>
<feature type="domain" description="CCHC-type" evidence="3">
    <location>
        <begin position="277"/>
        <end position="292"/>
    </location>
</feature>
<name>A0A1Q9ERT2_SYMMI</name>
<dbReference type="PROSITE" id="PS50158">
    <property type="entry name" value="ZF_CCHC"/>
    <property type="match status" value="1"/>
</dbReference>
<dbReference type="InterPro" id="IPR021109">
    <property type="entry name" value="Peptidase_aspartic_dom_sf"/>
</dbReference>